<feature type="domain" description="HTH iclR-type" evidence="4">
    <location>
        <begin position="7"/>
        <end position="67"/>
    </location>
</feature>
<dbReference type="InterPro" id="IPR029016">
    <property type="entry name" value="GAF-like_dom_sf"/>
</dbReference>
<dbReference type="SUPFAM" id="SSF55781">
    <property type="entry name" value="GAF domain-like"/>
    <property type="match status" value="1"/>
</dbReference>
<dbReference type="GO" id="GO:0003677">
    <property type="term" value="F:DNA binding"/>
    <property type="evidence" value="ECO:0007669"/>
    <property type="project" value="UniProtKB-KW"/>
</dbReference>
<protein>
    <submittedName>
        <fullName evidence="6">IclR family transcriptional regulator</fullName>
    </submittedName>
</protein>
<comment type="caution">
    <text evidence="6">The sequence shown here is derived from an EMBL/GenBank/DDBJ whole genome shotgun (WGS) entry which is preliminary data.</text>
</comment>
<organism evidence="6 7">
    <name type="scientific">Bordetella genomosp. 1</name>
    <dbReference type="NCBI Taxonomy" id="1395607"/>
    <lineage>
        <taxon>Bacteria</taxon>
        <taxon>Pseudomonadati</taxon>
        <taxon>Pseudomonadota</taxon>
        <taxon>Betaproteobacteria</taxon>
        <taxon>Burkholderiales</taxon>
        <taxon>Alcaligenaceae</taxon>
        <taxon>Bordetella</taxon>
    </lineage>
</organism>
<dbReference type="Gene3D" id="3.30.450.40">
    <property type="match status" value="1"/>
</dbReference>
<dbReference type="GO" id="GO:0045892">
    <property type="term" value="P:negative regulation of DNA-templated transcription"/>
    <property type="evidence" value="ECO:0007669"/>
    <property type="project" value="TreeGrafter"/>
</dbReference>
<evidence type="ECO:0000256" key="3">
    <source>
        <dbReference type="ARBA" id="ARBA00023163"/>
    </source>
</evidence>
<keyword evidence="2" id="KW-0238">DNA-binding</keyword>
<dbReference type="OrthoDB" id="9807558at2"/>
<dbReference type="Gene3D" id="1.10.10.10">
    <property type="entry name" value="Winged helix-like DNA-binding domain superfamily/Winged helix DNA-binding domain"/>
    <property type="match status" value="1"/>
</dbReference>
<reference evidence="6 7" key="1">
    <citation type="submission" date="2017-05" db="EMBL/GenBank/DDBJ databases">
        <title>Complete and WGS of Bordetella genogroups.</title>
        <authorList>
            <person name="Spilker T."/>
            <person name="LiPuma J."/>
        </authorList>
    </citation>
    <scope>NUCLEOTIDE SEQUENCE [LARGE SCALE GENOMIC DNA]</scope>
    <source>
        <strain evidence="6 7">AU17610</strain>
    </source>
</reference>
<sequence>MQDQAISGGADRVLYVLATLARSDQPLSIAALAEQTGLATSTLYRQIALLKRWGFVLEQDGLYGPGPTSVQLARGFDQASFLIQESMDDMARLAHASGETVGLLVAVNDQAVCLDMVESNHPLRCSFVKGRGLPLERGASAKALMAFMPAPRVADRMRELAAQGVDTEALTRDLAAIRSTGHAVTDGELDVGVWGVSVPLFRRPAQAIAALTLMAPSTRAADRTDSLIQLTVAAAQRISARLQLH</sequence>
<dbReference type="InterPro" id="IPR036388">
    <property type="entry name" value="WH-like_DNA-bd_sf"/>
</dbReference>
<dbReference type="PANTHER" id="PTHR30136:SF24">
    <property type="entry name" value="HTH-TYPE TRANSCRIPTIONAL REPRESSOR ALLR"/>
    <property type="match status" value="1"/>
</dbReference>
<feature type="domain" description="IclR-ED" evidence="5">
    <location>
        <begin position="68"/>
        <end position="244"/>
    </location>
</feature>
<keyword evidence="3" id="KW-0804">Transcription</keyword>
<gene>
    <name evidence="6" type="ORF">CEG14_08825</name>
</gene>
<accession>A0A261SEG8</accession>
<dbReference type="GO" id="GO:0003700">
    <property type="term" value="F:DNA-binding transcription factor activity"/>
    <property type="evidence" value="ECO:0007669"/>
    <property type="project" value="TreeGrafter"/>
</dbReference>
<proteinExistence type="predicted"/>
<dbReference type="InterPro" id="IPR036390">
    <property type="entry name" value="WH_DNA-bd_sf"/>
</dbReference>
<name>A0A261SEG8_9BORD</name>
<dbReference type="Pfam" id="PF09339">
    <property type="entry name" value="HTH_IclR"/>
    <property type="match status" value="1"/>
</dbReference>
<evidence type="ECO:0000256" key="1">
    <source>
        <dbReference type="ARBA" id="ARBA00023015"/>
    </source>
</evidence>
<dbReference type="SMART" id="SM00346">
    <property type="entry name" value="HTH_ICLR"/>
    <property type="match status" value="1"/>
</dbReference>
<keyword evidence="1" id="KW-0805">Transcription regulation</keyword>
<dbReference type="InterPro" id="IPR050707">
    <property type="entry name" value="HTH_MetabolicPath_Reg"/>
</dbReference>
<dbReference type="PROSITE" id="PS51078">
    <property type="entry name" value="ICLR_ED"/>
    <property type="match status" value="1"/>
</dbReference>
<evidence type="ECO:0000313" key="6">
    <source>
        <dbReference type="EMBL" id="OZI35200.1"/>
    </source>
</evidence>
<evidence type="ECO:0000256" key="2">
    <source>
        <dbReference type="ARBA" id="ARBA00023125"/>
    </source>
</evidence>
<dbReference type="Proteomes" id="UP000217005">
    <property type="component" value="Unassembled WGS sequence"/>
</dbReference>
<dbReference type="PROSITE" id="PS51077">
    <property type="entry name" value="HTH_ICLR"/>
    <property type="match status" value="1"/>
</dbReference>
<dbReference type="AlphaFoldDB" id="A0A261SEG8"/>
<dbReference type="RefSeq" id="WP_094826010.1">
    <property type="nucleotide sequence ID" value="NZ_NEVL01000003.1"/>
</dbReference>
<evidence type="ECO:0000259" key="5">
    <source>
        <dbReference type="PROSITE" id="PS51078"/>
    </source>
</evidence>
<evidence type="ECO:0000313" key="7">
    <source>
        <dbReference type="Proteomes" id="UP000217005"/>
    </source>
</evidence>
<dbReference type="InterPro" id="IPR005471">
    <property type="entry name" value="Tscrpt_reg_IclR_N"/>
</dbReference>
<evidence type="ECO:0000259" key="4">
    <source>
        <dbReference type="PROSITE" id="PS51077"/>
    </source>
</evidence>
<dbReference type="PANTHER" id="PTHR30136">
    <property type="entry name" value="HELIX-TURN-HELIX TRANSCRIPTIONAL REGULATOR, ICLR FAMILY"/>
    <property type="match status" value="1"/>
</dbReference>
<dbReference type="Pfam" id="PF01614">
    <property type="entry name" value="IclR_C"/>
    <property type="match status" value="1"/>
</dbReference>
<dbReference type="InterPro" id="IPR014757">
    <property type="entry name" value="Tscrpt_reg_IclR_C"/>
</dbReference>
<dbReference type="SUPFAM" id="SSF46785">
    <property type="entry name" value="Winged helix' DNA-binding domain"/>
    <property type="match status" value="1"/>
</dbReference>
<dbReference type="EMBL" id="NEVL01000003">
    <property type="protein sequence ID" value="OZI35200.1"/>
    <property type="molecule type" value="Genomic_DNA"/>
</dbReference>